<reference evidence="3 4" key="1">
    <citation type="journal article" date="2016" name="Nat. Commun.">
        <title>Thousands of microbial genomes shed light on interconnected biogeochemical processes in an aquifer system.</title>
        <authorList>
            <person name="Anantharaman K."/>
            <person name="Brown C.T."/>
            <person name="Hug L.A."/>
            <person name="Sharon I."/>
            <person name="Castelle C.J."/>
            <person name="Probst A.J."/>
            <person name="Thomas B.C."/>
            <person name="Singh A."/>
            <person name="Wilkins M.J."/>
            <person name="Karaoz U."/>
            <person name="Brodie E.L."/>
            <person name="Williams K.H."/>
            <person name="Hubbard S.S."/>
            <person name="Banfield J.F."/>
        </authorList>
    </citation>
    <scope>NUCLEOTIDE SEQUENCE [LARGE SCALE GENOMIC DNA]</scope>
</reference>
<keyword evidence="2" id="KW-0812">Transmembrane</keyword>
<gene>
    <name evidence="3" type="ORF">A2074_03100</name>
</gene>
<keyword evidence="2" id="KW-1133">Transmembrane helix</keyword>
<feature type="coiled-coil region" evidence="1">
    <location>
        <begin position="35"/>
        <end position="69"/>
    </location>
</feature>
<comment type="caution">
    <text evidence="3">The sequence shown here is derived from an EMBL/GenBank/DDBJ whole genome shotgun (WGS) entry which is preliminary data.</text>
</comment>
<feature type="transmembrane region" description="Helical" evidence="2">
    <location>
        <begin position="6"/>
        <end position="28"/>
    </location>
</feature>
<dbReference type="GO" id="GO:0016020">
    <property type="term" value="C:membrane"/>
    <property type="evidence" value="ECO:0007669"/>
    <property type="project" value="InterPro"/>
</dbReference>
<name>A0A1F2UNR6_9ACTN</name>
<evidence type="ECO:0000313" key="3">
    <source>
        <dbReference type="EMBL" id="OFW32706.1"/>
    </source>
</evidence>
<dbReference type="Pfam" id="PF11382">
    <property type="entry name" value="MctB"/>
    <property type="match status" value="1"/>
</dbReference>
<dbReference type="Proteomes" id="UP000178086">
    <property type="component" value="Unassembled WGS sequence"/>
</dbReference>
<evidence type="ECO:0000256" key="2">
    <source>
        <dbReference type="SAM" id="Phobius"/>
    </source>
</evidence>
<dbReference type="EMBL" id="MELI01000088">
    <property type="protein sequence ID" value="OFW32706.1"/>
    <property type="molecule type" value="Genomic_DNA"/>
</dbReference>
<accession>A0A1F2UNR6</accession>
<evidence type="ECO:0000256" key="1">
    <source>
        <dbReference type="SAM" id="Coils"/>
    </source>
</evidence>
<organism evidence="3 4">
    <name type="scientific">Candidatus Aquicultor primus</name>
    <dbReference type="NCBI Taxonomy" id="1797195"/>
    <lineage>
        <taxon>Bacteria</taxon>
        <taxon>Bacillati</taxon>
        <taxon>Actinomycetota</taxon>
        <taxon>Candidatus Aquicultoria</taxon>
        <taxon>Candidatus Aquicultorales</taxon>
        <taxon>Candidatus Aquicultoraceae</taxon>
        <taxon>Candidatus Aquicultor</taxon>
    </lineage>
</organism>
<evidence type="ECO:0000313" key="4">
    <source>
        <dbReference type="Proteomes" id="UP000178086"/>
    </source>
</evidence>
<dbReference type="AlphaFoldDB" id="A0A1F2UNR6"/>
<proteinExistence type="predicted"/>
<sequence length="290" mass="31416">MFDMRYHIASLVAVFIALAIGILLGTVIDDKGMLLQQQQSLVKRIETNFNTLRDENKTLKIELDEEKKLTSGVYPLSIMGRLDGRNVVVLATSKKQNELLSMVVDGLSLAGATVGTVKVKEDFELTDELKRELAAYLPQEMNDDNVRELVLKKLAEELVATDTATAATTTTSPVVPYLSKLSELGLIVMDTDALTSITSALMLGGTDGDLNPKTTDVHIIAALKGMGIRVVGAENRDCKKSYMKEYQQTGIPTVDNIDTPAGIISAVFALREANGNFGVKATADQLVPKV</sequence>
<dbReference type="InterPro" id="IPR021522">
    <property type="entry name" value="MctB"/>
</dbReference>
<keyword evidence="1" id="KW-0175">Coiled coil</keyword>
<evidence type="ECO:0008006" key="5">
    <source>
        <dbReference type="Google" id="ProtNLM"/>
    </source>
</evidence>
<protein>
    <recommendedName>
        <fullName evidence="5">Copper transporter</fullName>
    </recommendedName>
</protein>
<keyword evidence="2" id="KW-0472">Membrane</keyword>
<dbReference type="GO" id="GO:0055070">
    <property type="term" value="P:copper ion homeostasis"/>
    <property type="evidence" value="ECO:0007669"/>
    <property type="project" value="InterPro"/>
</dbReference>